<dbReference type="GeneID" id="79948614"/>
<name>A0A1J1JPI7_PLAAG</name>
<proteinExistence type="predicted"/>
<gene>
    <name evidence="1" type="ORF">PANO66_00061</name>
    <name evidence="2" type="ORF">PLAM_4271</name>
</gene>
<reference evidence="2" key="1">
    <citation type="submission" date="2015-09" db="EMBL/GenBank/DDBJ databases">
        <authorList>
            <person name="Jackson K.R."/>
            <person name="Lunt B.L."/>
            <person name="Fisher J.N.B."/>
            <person name="Gardner A.V."/>
            <person name="Bailey M.E."/>
            <person name="Deus L.M."/>
            <person name="Earl A.S."/>
            <person name="Gibby P.D."/>
            <person name="Hartmann K.A."/>
            <person name="Liu J.E."/>
            <person name="Manci A.M."/>
            <person name="Nielsen D.A."/>
            <person name="Solomon M.B."/>
            <person name="Breakwell D.P."/>
            <person name="Burnett S.H."/>
            <person name="Grose J.H."/>
        </authorList>
    </citation>
    <scope>NUCLEOTIDE SEQUENCE</scope>
    <source>
        <strain evidence="2">7805</strain>
    </source>
</reference>
<accession>A0A1J1JPI7</accession>
<dbReference type="EMBL" id="LR882963">
    <property type="protein sequence ID" value="CAD5911322.1"/>
    <property type="molecule type" value="Genomic_DNA"/>
</dbReference>
<dbReference type="AlphaFoldDB" id="A0A1J1JPI7"/>
<reference evidence="1" key="2">
    <citation type="submission" date="2020-09" db="EMBL/GenBank/DDBJ databases">
        <authorList>
            <person name="Blom J."/>
        </authorList>
    </citation>
    <scope>NUCLEOTIDE SEQUENCE</scope>
    <source>
        <strain evidence="1">No.66</strain>
    </source>
</reference>
<evidence type="ECO:0000313" key="1">
    <source>
        <dbReference type="EMBL" id="CAD5911322.1"/>
    </source>
</evidence>
<sequence>MREQSKAIQQMIEAIKNITQKINLIRSSNVEASIDLAIPHP</sequence>
<dbReference type="EMBL" id="LO018304">
    <property type="protein sequence ID" value="CUM62236.1"/>
    <property type="molecule type" value="Genomic_DNA"/>
</dbReference>
<organism evidence="2">
    <name type="scientific">Planktothrix agardhii</name>
    <name type="common">Oscillatoria agardhii</name>
    <dbReference type="NCBI Taxonomy" id="1160"/>
    <lineage>
        <taxon>Bacteria</taxon>
        <taxon>Bacillati</taxon>
        <taxon>Cyanobacteriota</taxon>
        <taxon>Cyanophyceae</taxon>
        <taxon>Oscillatoriophycideae</taxon>
        <taxon>Oscillatoriales</taxon>
        <taxon>Microcoleaceae</taxon>
        <taxon>Planktothrix</taxon>
    </lineage>
</organism>
<evidence type="ECO:0000313" key="2">
    <source>
        <dbReference type="EMBL" id="CUM62236.1"/>
    </source>
</evidence>
<dbReference type="RefSeq" id="WP_264477046.1">
    <property type="nucleotide sequence ID" value="NZ_JBAVBW010000123.1"/>
</dbReference>
<protein>
    <submittedName>
        <fullName evidence="2">Uncharacterized protein</fullName>
    </submittedName>
</protein>
<dbReference type="Proteomes" id="UP001153761">
    <property type="component" value="Chromosome"/>
</dbReference>